<evidence type="ECO:0000256" key="7">
    <source>
        <dbReference type="ARBA" id="ARBA00022824"/>
    </source>
</evidence>
<dbReference type="AlphaFoldDB" id="A0A2A3EP49"/>
<dbReference type="OrthoDB" id="2789670at2759"/>
<keyword evidence="5 13" id="KW-0349">Heme</keyword>
<dbReference type="CDD" id="cd11056">
    <property type="entry name" value="CYP6-like"/>
    <property type="match status" value="1"/>
</dbReference>
<dbReference type="SUPFAM" id="SSF48264">
    <property type="entry name" value="Cytochrome P450"/>
    <property type="match status" value="1"/>
</dbReference>
<accession>A0A2A3EP49</accession>
<name>A0A2A3EP49_APICC</name>
<reference evidence="14 15" key="1">
    <citation type="submission" date="2014-07" db="EMBL/GenBank/DDBJ databases">
        <title>Genomic and transcriptomic analysis on Apis cerana provide comprehensive insights into honey bee biology.</title>
        <authorList>
            <person name="Diao Q."/>
            <person name="Sun L."/>
            <person name="Zheng H."/>
            <person name="Zheng H."/>
            <person name="Xu S."/>
            <person name="Wang S."/>
            <person name="Zeng Z."/>
            <person name="Hu F."/>
            <person name="Su S."/>
            <person name="Wu J."/>
        </authorList>
    </citation>
    <scope>NUCLEOTIDE SEQUENCE [LARGE SCALE GENOMIC DNA]</scope>
    <source>
        <tissue evidence="14">Pupae without intestine</tissue>
    </source>
</reference>
<proteinExistence type="inferred from homology"/>
<evidence type="ECO:0000256" key="3">
    <source>
        <dbReference type="ARBA" id="ARBA00004406"/>
    </source>
</evidence>
<dbReference type="GO" id="GO:0020037">
    <property type="term" value="F:heme binding"/>
    <property type="evidence" value="ECO:0007669"/>
    <property type="project" value="InterPro"/>
</dbReference>
<evidence type="ECO:0000256" key="9">
    <source>
        <dbReference type="ARBA" id="ARBA00023002"/>
    </source>
</evidence>
<evidence type="ECO:0000256" key="10">
    <source>
        <dbReference type="ARBA" id="ARBA00023004"/>
    </source>
</evidence>
<dbReference type="InterPro" id="IPR001128">
    <property type="entry name" value="Cyt_P450"/>
</dbReference>
<protein>
    <submittedName>
        <fullName evidence="14">Cytochrome P450 6a14</fullName>
    </submittedName>
</protein>
<dbReference type="EMBL" id="KZ288210">
    <property type="protein sequence ID" value="PBC32976.1"/>
    <property type="molecule type" value="Genomic_DNA"/>
</dbReference>
<dbReference type="STRING" id="94128.A0A2A3EP49"/>
<keyword evidence="11" id="KW-0503">Monooxygenase</keyword>
<evidence type="ECO:0000256" key="12">
    <source>
        <dbReference type="ARBA" id="ARBA00023136"/>
    </source>
</evidence>
<evidence type="ECO:0000256" key="11">
    <source>
        <dbReference type="ARBA" id="ARBA00023033"/>
    </source>
</evidence>
<dbReference type="GO" id="GO:0005789">
    <property type="term" value="C:endoplasmic reticulum membrane"/>
    <property type="evidence" value="ECO:0007669"/>
    <property type="project" value="UniProtKB-SubCell"/>
</dbReference>
<dbReference type="InterPro" id="IPR036396">
    <property type="entry name" value="Cyt_P450_sf"/>
</dbReference>
<evidence type="ECO:0000313" key="15">
    <source>
        <dbReference type="Proteomes" id="UP000242457"/>
    </source>
</evidence>
<dbReference type="Proteomes" id="UP000242457">
    <property type="component" value="Unassembled WGS sequence"/>
</dbReference>
<dbReference type="InterPro" id="IPR050476">
    <property type="entry name" value="Insect_CytP450_Detox"/>
</dbReference>
<dbReference type="GO" id="GO:0016705">
    <property type="term" value="F:oxidoreductase activity, acting on paired donors, with incorporation or reduction of molecular oxygen"/>
    <property type="evidence" value="ECO:0007669"/>
    <property type="project" value="InterPro"/>
</dbReference>
<evidence type="ECO:0000256" key="2">
    <source>
        <dbReference type="ARBA" id="ARBA00004174"/>
    </source>
</evidence>
<evidence type="ECO:0000256" key="1">
    <source>
        <dbReference type="ARBA" id="ARBA00001971"/>
    </source>
</evidence>
<keyword evidence="6 13" id="KW-0479">Metal-binding</keyword>
<evidence type="ECO:0000256" key="8">
    <source>
        <dbReference type="ARBA" id="ARBA00022848"/>
    </source>
</evidence>
<organism evidence="14 15">
    <name type="scientific">Apis cerana cerana</name>
    <name type="common">Oriental honeybee</name>
    <dbReference type="NCBI Taxonomy" id="94128"/>
    <lineage>
        <taxon>Eukaryota</taxon>
        <taxon>Metazoa</taxon>
        <taxon>Ecdysozoa</taxon>
        <taxon>Arthropoda</taxon>
        <taxon>Hexapoda</taxon>
        <taxon>Insecta</taxon>
        <taxon>Pterygota</taxon>
        <taxon>Neoptera</taxon>
        <taxon>Endopterygota</taxon>
        <taxon>Hymenoptera</taxon>
        <taxon>Apocrita</taxon>
        <taxon>Aculeata</taxon>
        <taxon>Apoidea</taxon>
        <taxon>Anthophila</taxon>
        <taxon>Apidae</taxon>
        <taxon>Apis</taxon>
    </lineage>
</organism>
<evidence type="ECO:0000256" key="6">
    <source>
        <dbReference type="ARBA" id="ARBA00022723"/>
    </source>
</evidence>
<comment type="cofactor">
    <cofactor evidence="1 13">
        <name>heme</name>
        <dbReference type="ChEBI" id="CHEBI:30413"/>
    </cofactor>
</comment>
<keyword evidence="9" id="KW-0560">Oxidoreductase</keyword>
<keyword evidence="8" id="KW-0492">Microsome</keyword>
<comment type="subcellular location">
    <subcellularLocation>
        <location evidence="3">Endoplasmic reticulum membrane</location>
        <topology evidence="3">Peripheral membrane protein</topology>
    </subcellularLocation>
    <subcellularLocation>
        <location evidence="2">Microsome membrane</location>
        <topology evidence="2">Peripheral membrane protein</topology>
    </subcellularLocation>
</comment>
<dbReference type="GO" id="GO:0005506">
    <property type="term" value="F:iron ion binding"/>
    <property type="evidence" value="ECO:0007669"/>
    <property type="project" value="InterPro"/>
</dbReference>
<keyword evidence="12" id="KW-0472">Membrane</keyword>
<comment type="similarity">
    <text evidence="4">Belongs to the cytochrome P450 family.</text>
</comment>
<keyword evidence="7" id="KW-0256">Endoplasmic reticulum</keyword>
<dbReference type="PRINTS" id="PR00463">
    <property type="entry name" value="EP450I"/>
</dbReference>
<dbReference type="GO" id="GO:0004497">
    <property type="term" value="F:monooxygenase activity"/>
    <property type="evidence" value="ECO:0007669"/>
    <property type="project" value="UniProtKB-KW"/>
</dbReference>
<feature type="binding site" description="axial binding residue" evidence="13">
    <location>
        <position position="283"/>
    </location>
    <ligand>
        <name>heme</name>
        <dbReference type="ChEBI" id="CHEBI:30413"/>
    </ligand>
    <ligandPart>
        <name>Fe</name>
        <dbReference type="ChEBI" id="CHEBI:18248"/>
    </ligandPart>
</feature>
<evidence type="ECO:0000256" key="4">
    <source>
        <dbReference type="ARBA" id="ARBA00010617"/>
    </source>
</evidence>
<keyword evidence="15" id="KW-1185">Reference proteome</keyword>
<dbReference type="PRINTS" id="PR00385">
    <property type="entry name" value="P450"/>
</dbReference>
<keyword evidence="10 13" id="KW-0408">Iron</keyword>
<evidence type="ECO:0000256" key="5">
    <source>
        <dbReference type="ARBA" id="ARBA00022617"/>
    </source>
</evidence>
<sequence length="354" mass="41727">MDILIRKGEPLDVREIAARFTTDVIGSCAFGIEMNSLSEKESEFRRLGKGVFTPTFRRIMKTRIRNLMPWLYNFFLYILPWDEITKKIVKLTSETINYRKKNNIVRSDFINVLLDLKKHPEKIAEIELTNDLLSAQTFVFFGAGFETSSTTISNALYELALNHDIQYKLREEIKEFEKKNDGKWTYESIKEMQYLEKIFQETLRKYPVVPFLNRELINDYTFENSKITIPKGLKIWIPVYGIHHDPDIYPNPEKFDPERFSEDKIKKRHPMHYLPFGHGPRNCIVLIRLVLISVNFVLGARFGTYQTKIGLVKIIRKYKVEICDKTLIPYKFNSFSHFLMPLTGLYLIITKVEN</sequence>
<evidence type="ECO:0000313" key="14">
    <source>
        <dbReference type="EMBL" id="PBC32976.1"/>
    </source>
</evidence>
<dbReference type="PANTHER" id="PTHR24292">
    <property type="entry name" value="CYTOCHROME P450"/>
    <property type="match status" value="1"/>
</dbReference>
<dbReference type="InterPro" id="IPR002401">
    <property type="entry name" value="Cyt_P450_E_grp-I"/>
</dbReference>
<dbReference type="PANTHER" id="PTHR24292:SF54">
    <property type="entry name" value="CYP9F3-RELATED"/>
    <property type="match status" value="1"/>
</dbReference>
<dbReference type="Gene3D" id="1.10.630.10">
    <property type="entry name" value="Cytochrome P450"/>
    <property type="match status" value="1"/>
</dbReference>
<evidence type="ECO:0000256" key="13">
    <source>
        <dbReference type="PIRSR" id="PIRSR602401-1"/>
    </source>
</evidence>
<gene>
    <name evidence="14" type="ORF">APICC_07300</name>
</gene>
<dbReference type="Pfam" id="PF00067">
    <property type="entry name" value="p450"/>
    <property type="match status" value="1"/>
</dbReference>